<reference evidence="8" key="1">
    <citation type="journal article" date="2020" name="mSystems">
        <title>Genome- and Community-Level Interaction Insights into Carbon Utilization and Element Cycling Functions of Hydrothermarchaeota in Hydrothermal Sediment.</title>
        <authorList>
            <person name="Zhou Z."/>
            <person name="Liu Y."/>
            <person name="Xu W."/>
            <person name="Pan J."/>
            <person name="Luo Z.H."/>
            <person name="Li M."/>
        </authorList>
    </citation>
    <scope>NUCLEOTIDE SEQUENCE [LARGE SCALE GENOMIC DNA]</scope>
    <source>
        <strain evidence="8">SpSt-418</strain>
    </source>
</reference>
<evidence type="ECO:0000259" key="7">
    <source>
        <dbReference type="PROSITE" id="PS50110"/>
    </source>
</evidence>
<dbReference type="SMART" id="SM00448">
    <property type="entry name" value="REC"/>
    <property type="match status" value="1"/>
</dbReference>
<keyword evidence="1 6" id="KW-0597">Phosphoprotein</keyword>
<keyword evidence="2" id="KW-0902">Two-component regulatory system</keyword>
<evidence type="ECO:0000313" key="8">
    <source>
        <dbReference type="EMBL" id="HFN00280.1"/>
    </source>
</evidence>
<dbReference type="GO" id="GO:0000160">
    <property type="term" value="P:phosphorelay signal transduction system"/>
    <property type="evidence" value="ECO:0007669"/>
    <property type="project" value="UniProtKB-KW"/>
</dbReference>
<evidence type="ECO:0000256" key="2">
    <source>
        <dbReference type="ARBA" id="ARBA00023012"/>
    </source>
</evidence>
<dbReference type="InterPro" id="IPR011006">
    <property type="entry name" value="CheY-like_superfamily"/>
</dbReference>
<evidence type="ECO:0000256" key="5">
    <source>
        <dbReference type="ARBA" id="ARBA00023163"/>
    </source>
</evidence>
<organism evidence="8">
    <name type="scientific">Oscillatoriales cyanobacterium SpSt-418</name>
    <dbReference type="NCBI Taxonomy" id="2282169"/>
    <lineage>
        <taxon>Bacteria</taxon>
        <taxon>Bacillati</taxon>
        <taxon>Cyanobacteriota</taxon>
        <taxon>Cyanophyceae</taxon>
        <taxon>Oscillatoriophycideae</taxon>
        <taxon>Oscillatoriales</taxon>
    </lineage>
</organism>
<keyword evidence="3" id="KW-0805">Transcription regulation</keyword>
<evidence type="ECO:0000256" key="6">
    <source>
        <dbReference type="PROSITE-ProRule" id="PRU00169"/>
    </source>
</evidence>
<feature type="modified residue" description="4-aspartylphosphate" evidence="6">
    <location>
        <position position="63"/>
    </location>
</feature>
<dbReference type="Gene3D" id="3.40.50.2300">
    <property type="match status" value="1"/>
</dbReference>
<feature type="domain" description="Response regulatory" evidence="7">
    <location>
        <begin position="14"/>
        <end position="129"/>
    </location>
</feature>
<dbReference type="FunFam" id="3.40.50.2300:FF:000001">
    <property type="entry name" value="DNA-binding response regulator PhoB"/>
    <property type="match status" value="1"/>
</dbReference>
<accession>A0A7C3PIG8</accession>
<name>A0A7C3PIG8_9CYAN</name>
<dbReference type="PANTHER" id="PTHR44591">
    <property type="entry name" value="STRESS RESPONSE REGULATOR PROTEIN 1"/>
    <property type="match status" value="1"/>
</dbReference>
<dbReference type="InterPro" id="IPR001789">
    <property type="entry name" value="Sig_transdc_resp-reg_receiver"/>
</dbReference>
<protein>
    <submittedName>
        <fullName evidence="8">Response regulator</fullName>
    </submittedName>
</protein>
<dbReference type="SUPFAM" id="SSF52172">
    <property type="entry name" value="CheY-like"/>
    <property type="match status" value="1"/>
</dbReference>
<evidence type="ECO:0000256" key="3">
    <source>
        <dbReference type="ARBA" id="ARBA00023015"/>
    </source>
</evidence>
<evidence type="ECO:0000256" key="1">
    <source>
        <dbReference type="ARBA" id="ARBA00022553"/>
    </source>
</evidence>
<proteinExistence type="predicted"/>
<keyword evidence="4" id="KW-0238">DNA-binding</keyword>
<comment type="caution">
    <text evidence="8">The sequence shown here is derived from an EMBL/GenBank/DDBJ whole genome shotgun (WGS) entry which is preliminary data.</text>
</comment>
<keyword evidence="5" id="KW-0804">Transcription</keyword>
<sequence length="132" mass="14841">MNSISSKPISNIDRILVVDDLPDNYVLLQTVLEDEGYQVEVADNGHTALERIESHPPDLVLLDVMMPEMNGFEVTRRIRQNPMLPFIPILLVTGYSDPLPADGFEAGADGFIRKPINFDDLLDRIRAILQPQ</sequence>
<dbReference type="AlphaFoldDB" id="A0A7C3PIG8"/>
<dbReference type="Pfam" id="PF00072">
    <property type="entry name" value="Response_reg"/>
    <property type="match status" value="1"/>
</dbReference>
<dbReference type="InterPro" id="IPR050595">
    <property type="entry name" value="Bact_response_regulator"/>
</dbReference>
<dbReference type="PANTHER" id="PTHR44591:SF18">
    <property type="entry name" value="REGULATORY PROTEIN"/>
    <property type="match status" value="1"/>
</dbReference>
<dbReference type="EMBL" id="DSRU01000314">
    <property type="protein sequence ID" value="HFN00280.1"/>
    <property type="molecule type" value="Genomic_DNA"/>
</dbReference>
<gene>
    <name evidence="8" type="ORF">ENR64_21555</name>
</gene>
<dbReference type="GO" id="GO:0003677">
    <property type="term" value="F:DNA binding"/>
    <property type="evidence" value="ECO:0007669"/>
    <property type="project" value="UniProtKB-KW"/>
</dbReference>
<evidence type="ECO:0000256" key="4">
    <source>
        <dbReference type="ARBA" id="ARBA00023125"/>
    </source>
</evidence>
<dbReference type="PROSITE" id="PS50110">
    <property type="entry name" value="RESPONSE_REGULATORY"/>
    <property type="match status" value="1"/>
</dbReference>